<dbReference type="GO" id="GO:0046872">
    <property type="term" value="F:metal ion binding"/>
    <property type="evidence" value="ECO:0007669"/>
    <property type="project" value="UniProtKB-KW"/>
</dbReference>
<reference evidence="13" key="1">
    <citation type="submission" date="2021-01" db="EMBL/GenBank/DDBJ databases">
        <title>Genome public.</title>
        <authorList>
            <person name="Liu C."/>
            <person name="Sun Q."/>
        </authorList>
    </citation>
    <scope>NUCLEOTIDE SEQUENCE</scope>
    <source>
        <strain evidence="13">YIM B02565</strain>
    </source>
</reference>
<dbReference type="InterPro" id="IPR027268">
    <property type="entry name" value="Peptidase_M4/M1_CTD_sf"/>
</dbReference>
<keyword evidence="8" id="KW-0482">Metalloprotease</keyword>
<dbReference type="Gene3D" id="3.10.450.490">
    <property type="match status" value="1"/>
</dbReference>
<keyword evidence="3" id="KW-0645">Protease</keyword>
<comment type="similarity">
    <text evidence="2">Belongs to the peptidase M4 family.</text>
</comment>
<dbReference type="Pfam" id="PF01447">
    <property type="entry name" value="Peptidase_M4"/>
    <property type="match status" value="1"/>
</dbReference>
<comment type="cofactor">
    <cofactor evidence="1">
        <name>Zn(2+)</name>
        <dbReference type="ChEBI" id="CHEBI:29105"/>
    </cofactor>
</comment>
<gene>
    <name evidence="13" type="ORF">JK634_09115</name>
</gene>
<dbReference type="InterPro" id="IPR050728">
    <property type="entry name" value="Zinc_Metalloprotease_M4"/>
</dbReference>
<dbReference type="Pfam" id="PF02368">
    <property type="entry name" value="Big_2"/>
    <property type="match status" value="1"/>
</dbReference>
<dbReference type="Gene3D" id="2.60.40.1080">
    <property type="match status" value="1"/>
</dbReference>
<dbReference type="InterPro" id="IPR025711">
    <property type="entry name" value="PepSY"/>
</dbReference>
<dbReference type="InterPro" id="IPR013856">
    <property type="entry name" value="Peptidase_M4_domain"/>
</dbReference>
<dbReference type="InterPro" id="IPR013783">
    <property type="entry name" value="Ig-like_fold"/>
</dbReference>
<evidence type="ECO:0000256" key="3">
    <source>
        <dbReference type="ARBA" id="ARBA00022670"/>
    </source>
</evidence>
<dbReference type="Proteomes" id="UP000623681">
    <property type="component" value="Unassembled WGS sequence"/>
</dbReference>
<dbReference type="PRINTS" id="PR00730">
    <property type="entry name" value="THERMOLYSIN"/>
</dbReference>
<feature type="chain" id="PRO_5037693175" evidence="11">
    <location>
        <begin position="25"/>
        <end position="935"/>
    </location>
</feature>
<dbReference type="PROSITE" id="PS50853">
    <property type="entry name" value="FN3"/>
    <property type="match status" value="1"/>
</dbReference>
<dbReference type="InterPro" id="IPR023612">
    <property type="entry name" value="Peptidase_M4"/>
</dbReference>
<dbReference type="SMART" id="SM00635">
    <property type="entry name" value="BID_2"/>
    <property type="match status" value="1"/>
</dbReference>
<dbReference type="GO" id="GO:0006508">
    <property type="term" value="P:proteolysis"/>
    <property type="evidence" value="ECO:0007669"/>
    <property type="project" value="UniProtKB-KW"/>
</dbReference>
<keyword evidence="6" id="KW-0378">Hydrolase</keyword>
<dbReference type="InterPro" id="IPR008964">
    <property type="entry name" value="Invasin/intimin_cell_adhesion"/>
</dbReference>
<dbReference type="GO" id="GO:0004222">
    <property type="term" value="F:metalloendopeptidase activity"/>
    <property type="evidence" value="ECO:0007669"/>
    <property type="project" value="InterPro"/>
</dbReference>
<dbReference type="SUPFAM" id="SSF49373">
    <property type="entry name" value="Invasin/intimin cell-adhesion fragments"/>
    <property type="match status" value="1"/>
</dbReference>
<evidence type="ECO:0000256" key="2">
    <source>
        <dbReference type="ARBA" id="ARBA00009388"/>
    </source>
</evidence>
<proteinExistence type="inferred from homology"/>
<keyword evidence="5 11" id="KW-0732">Signal</keyword>
<dbReference type="InterPro" id="IPR003961">
    <property type="entry name" value="FN3_dom"/>
</dbReference>
<keyword evidence="9" id="KW-0865">Zymogen</keyword>
<dbReference type="SUPFAM" id="SSF55486">
    <property type="entry name" value="Metalloproteases ('zincins'), catalytic domain"/>
    <property type="match status" value="1"/>
</dbReference>
<dbReference type="Gene3D" id="1.10.390.10">
    <property type="entry name" value="Neutral Protease Domain 2"/>
    <property type="match status" value="1"/>
</dbReference>
<keyword evidence="7" id="KW-0862">Zinc</keyword>
<dbReference type="SUPFAM" id="SSF89260">
    <property type="entry name" value="Collagen-binding domain"/>
    <property type="match status" value="1"/>
</dbReference>
<organism evidence="13 14">
    <name type="scientific">Clostridium paridis</name>
    <dbReference type="NCBI Taxonomy" id="2803863"/>
    <lineage>
        <taxon>Bacteria</taxon>
        <taxon>Bacillati</taxon>
        <taxon>Bacillota</taxon>
        <taxon>Clostridia</taxon>
        <taxon>Eubacteriales</taxon>
        <taxon>Clostridiaceae</taxon>
        <taxon>Clostridium</taxon>
    </lineage>
</organism>
<dbReference type="InterPro" id="IPR003343">
    <property type="entry name" value="Big_2"/>
</dbReference>
<dbReference type="Gene3D" id="2.60.40.10">
    <property type="entry name" value="Immunoglobulins"/>
    <property type="match status" value="2"/>
</dbReference>
<evidence type="ECO:0000313" key="13">
    <source>
        <dbReference type="EMBL" id="MBL4931964.1"/>
    </source>
</evidence>
<keyword evidence="14" id="KW-1185">Reference proteome</keyword>
<evidence type="ECO:0000256" key="9">
    <source>
        <dbReference type="ARBA" id="ARBA00023145"/>
    </source>
</evidence>
<dbReference type="EMBL" id="JAESWA010000022">
    <property type="protein sequence ID" value="MBL4931964.1"/>
    <property type="molecule type" value="Genomic_DNA"/>
</dbReference>
<evidence type="ECO:0000256" key="4">
    <source>
        <dbReference type="ARBA" id="ARBA00022723"/>
    </source>
</evidence>
<evidence type="ECO:0000256" key="1">
    <source>
        <dbReference type="ARBA" id="ARBA00001947"/>
    </source>
</evidence>
<dbReference type="InterPro" id="IPR007280">
    <property type="entry name" value="Peptidase_C_arc/bac"/>
</dbReference>
<keyword evidence="4" id="KW-0479">Metal-binding</keyword>
<dbReference type="Pfam" id="PF04151">
    <property type="entry name" value="PPC"/>
    <property type="match status" value="1"/>
</dbReference>
<dbReference type="InterPro" id="IPR036116">
    <property type="entry name" value="FN3_sf"/>
</dbReference>
<dbReference type="Pfam" id="PF02868">
    <property type="entry name" value="Peptidase_M4_C"/>
    <property type="match status" value="1"/>
</dbReference>
<dbReference type="InterPro" id="IPR001570">
    <property type="entry name" value="Peptidase_M4_C_domain"/>
</dbReference>
<dbReference type="Pfam" id="PF03413">
    <property type="entry name" value="PepSY"/>
    <property type="match status" value="1"/>
</dbReference>
<dbReference type="PANTHER" id="PTHR33794">
    <property type="entry name" value="BACILLOLYSIN"/>
    <property type="match status" value="1"/>
</dbReference>
<evidence type="ECO:0000256" key="6">
    <source>
        <dbReference type="ARBA" id="ARBA00022801"/>
    </source>
</evidence>
<name>A0A937K4K2_9CLOT</name>
<protein>
    <submittedName>
        <fullName evidence="13">M4 family metallopeptidase</fullName>
    </submittedName>
</protein>
<dbReference type="InterPro" id="IPR011096">
    <property type="entry name" value="FTP_domain"/>
</dbReference>
<feature type="signal peptide" evidence="11">
    <location>
        <begin position="1"/>
        <end position="24"/>
    </location>
</feature>
<dbReference type="Gene3D" id="2.60.120.380">
    <property type="match status" value="1"/>
</dbReference>
<dbReference type="SUPFAM" id="SSF49265">
    <property type="entry name" value="Fibronectin type III"/>
    <property type="match status" value="1"/>
</dbReference>
<feature type="active site" evidence="10">
    <location>
        <position position="374"/>
    </location>
</feature>
<dbReference type="AlphaFoldDB" id="A0A937K4K2"/>
<evidence type="ECO:0000256" key="5">
    <source>
        <dbReference type="ARBA" id="ARBA00022729"/>
    </source>
</evidence>
<evidence type="ECO:0000256" key="7">
    <source>
        <dbReference type="ARBA" id="ARBA00022833"/>
    </source>
</evidence>
<dbReference type="PANTHER" id="PTHR33794:SF1">
    <property type="entry name" value="BACILLOLYSIN"/>
    <property type="match status" value="1"/>
</dbReference>
<dbReference type="Gene3D" id="3.10.170.10">
    <property type="match status" value="1"/>
</dbReference>
<evidence type="ECO:0000256" key="10">
    <source>
        <dbReference type="PIRSR" id="PIRSR623612-1"/>
    </source>
</evidence>
<sequence>MKKKILSFLLSITVICSVPISISAKEVTTTTNLGEVQTSFKLANGKEGSIRLNRKNGQVFLSGKLSDKQVPGEKSALKFLDDNKALLGIDSTSNDLKIADINKDKNGDTYVKFAQIINGVKVNNSIINVHFDKDGVISSINGKLQKNKTITTLGSKKVSEGDAIEVAKKQYKFKSLRNTPSAEKLIITKDDKNYEVYKVNISYKEPTIGNYDVYIEANSGQVIQSDNNIRYDGPVTGSGIDVLGKTKSLNLYQSGTSYQMKDITKSSTSEISTYSLNNGTTTGTLVSNSTNYFGTEPYKASVSAEYNASKVIDFYKNLFIRNSLDNKGMAIESYTHYGTQYNNAFWDGYEMVYGDGDGTTFTYLSGDLDVVGHEMTHGVISNTANLSYHNQSGALNESLADTFGVLISTYDKYNVAAGGTWAFNSSDWVVGDDIYTPNIPGDALRSLSNPTKYGQPDNMSNYKSYSDTEAGDWGGVHTNSGIPNKAAYLIAQSIGMEKTARIYYRAITSYMNADTDFAQEKNSLIQAATDLYGANSGEISAINSAFSAIGIGTVTVDDPYEPNDSIVTAYPINMGTSYNSYISTSSDEDYYKFNVNTVGNIRISMANLPQDYDLELYDANGSLVGYSTGSGTANEVINYNATNTGTYYIHVYSYSGYSTSQKYSLIVSRPVTGITLDKTSGSLKAGETLTLTPIISPIDATNRNVSWTSSNSLVAKVDSFGKVYPVGNGTAIITATTADGNYKATCTITITTLEAPLSLSTKSISYDTINISWGAVNGASGYEIYRSSSSVGTYSYLTSTTALSYNNTGLLTNSTYYYKVRAYKLVGTAKVYSDFSTVVSAKPILSTPLNISLTSINYRSFKIAWSGVSGANGYMIYRATPDHPTYSLIASTAYLNYTDSGLTLGKTYYYKLRAYKKVGTTFVYSDWSKVVYRRR</sequence>
<accession>A0A937K4K2</accession>
<feature type="active site" description="Proton donor" evidence="10">
    <location>
        <position position="477"/>
    </location>
</feature>
<dbReference type="CDD" id="cd00063">
    <property type="entry name" value="FN3"/>
    <property type="match status" value="2"/>
</dbReference>
<dbReference type="CDD" id="cd09597">
    <property type="entry name" value="M4_TLP"/>
    <property type="match status" value="1"/>
</dbReference>
<evidence type="ECO:0000259" key="12">
    <source>
        <dbReference type="PROSITE" id="PS50853"/>
    </source>
</evidence>
<feature type="domain" description="Fibronectin type-III" evidence="12">
    <location>
        <begin position="755"/>
        <end position="847"/>
    </location>
</feature>
<evidence type="ECO:0000313" key="14">
    <source>
        <dbReference type="Proteomes" id="UP000623681"/>
    </source>
</evidence>
<comment type="caution">
    <text evidence="13">The sequence shown here is derived from an EMBL/GenBank/DDBJ whole genome shotgun (WGS) entry which is preliminary data.</text>
</comment>
<dbReference type="SMART" id="SM00060">
    <property type="entry name" value="FN3"/>
    <property type="match status" value="2"/>
</dbReference>
<evidence type="ECO:0000256" key="8">
    <source>
        <dbReference type="ARBA" id="ARBA00023049"/>
    </source>
</evidence>
<evidence type="ECO:0000256" key="11">
    <source>
        <dbReference type="SAM" id="SignalP"/>
    </source>
</evidence>
<dbReference type="Pfam" id="PF07504">
    <property type="entry name" value="FTP"/>
    <property type="match status" value="1"/>
</dbReference>
<dbReference type="RefSeq" id="WP_202767343.1">
    <property type="nucleotide sequence ID" value="NZ_JAESWA010000022.1"/>
</dbReference>